<organism evidence="1 2">
    <name type="scientific">Chryseobacterium kimseyorum</name>
    <dbReference type="NCBI Taxonomy" id="2984028"/>
    <lineage>
        <taxon>Bacteria</taxon>
        <taxon>Pseudomonadati</taxon>
        <taxon>Bacteroidota</taxon>
        <taxon>Flavobacteriia</taxon>
        <taxon>Flavobacteriales</taxon>
        <taxon>Weeksellaceae</taxon>
        <taxon>Chryseobacterium group</taxon>
        <taxon>Chryseobacterium</taxon>
    </lineage>
</organism>
<evidence type="ECO:0000313" key="2">
    <source>
        <dbReference type="Proteomes" id="UP001163731"/>
    </source>
</evidence>
<dbReference type="Proteomes" id="UP001163731">
    <property type="component" value="Unassembled WGS sequence"/>
</dbReference>
<protein>
    <submittedName>
        <fullName evidence="1">Uncharacterized protein</fullName>
    </submittedName>
</protein>
<dbReference type="RefSeq" id="WP_264751451.1">
    <property type="nucleotide sequence ID" value="NZ_JAPDHW010000016.1"/>
</dbReference>
<reference evidence="1" key="1">
    <citation type="submission" date="2022-10" db="EMBL/GenBank/DDBJ databases">
        <title>Chryseobacterium babae sp. nov. isolated from the gut of the beetle Oryctes rhinoceros, and Chryseobacterium kimseyorum sp. nov., isolated from a stick insect rearing cage.</title>
        <authorList>
            <person name="Shelomi M."/>
            <person name="Han C.-J."/>
            <person name="Chen W.-M."/>
            <person name="Chen H.-K."/>
            <person name="Liaw S.-J."/>
            <person name="Muhle E."/>
            <person name="Clermont D."/>
        </authorList>
    </citation>
    <scope>NUCLEOTIDE SEQUENCE</scope>
    <source>
        <strain evidence="1">09-1422</strain>
    </source>
</reference>
<gene>
    <name evidence="1" type="ORF">OMO38_17345</name>
</gene>
<name>A0ABT3I2K6_9FLAO</name>
<sequence>MKAGINFSMIKNGIYIVSGTKNELVVFGKESDMLSFLELLKLNEQVINRSLVTLNVASNTTEFLNHYKKF</sequence>
<keyword evidence="2" id="KW-1185">Reference proteome</keyword>
<proteinExistence type="predicted"/>
<evidence type="ECO:0000313" key="1">
    <source>
        <dbReference type="EMBL" id="MCW3170297.1"/>
    </source>
</evidence>
<accession>A0ABT3I2K6</accession>
<dbReference type="EMBL" id="JAPDHW010000016">
    <property type="protein sequence ID" value="MCW3170297.1"/>
    <property type="molecule type" value="Genomic_DNA"/>
</dbReference>
<comment type="caution">
    <text evidence="1">The sequence shown here is derived from an EMBL/GenBank/DDBJ whole genome shotgun (WGS) entry which is preliminary data.</text>
</comment>